<evidence type="ECO:0000313" key="2">
    <source>
        <dbReference type="Proteomes" id="UP000823674"/>
    </source>
</evidence>
<protein>
    <recommendedName>
        <fullName evidence="3">BSD domain-containing protein</fullName>
    </recommendedName>
</protein>
<dbReference type="EMBL" id="JADBGQ010000006">
    <property type="protein sequence ID" value="KAG5393940.1"/>
    <property type="molecule type" value="Genomic_DNA"/>
</dbReference>
<sequence length="132" mass="14939">MGQIREAYPYYTQDQLSELKENEFVNWFKFYVSDLDVHNAHEIDLVVDYTRVGDNEVFSDLESYADFLSGSILSASSPVLGSPFTQRTSVPQQQPAAPSQVIEDRLLNEVLLAPGRELLPKLSRNGEPNTSW</sequence>
<organism evidence="1 2">
    <name type="scientific">Brassica rapa subsp. trilocularis</name>
    <dbReference type="NCBI Taxonomy" id="1813537"/>
    <lineage>
        <taxon>Eukaryota</taxon>
        <taxon>Viridiplantae</taxon>
        <taxon>Streptophyta</taxon>
        <taxon>Embryophyta</taxon>
        <taxon>Tracheophyta</taxon>
        <taxon>Spermatophyta</taxon>
        <taxon>Magnoliopsida</taxon>
        <taxon>eudicotyledons</taxon>
        <taxon>Gunneridae</taxon>
        <taxon>Pentapetalae</taxon>
        <taxon>rosids</taxon>
        <taxon>malvids</taxon>
        <taxon>Brassicales</taxon>
        <taxon>Brassicaceae</taxon>
        <taxon>Brassiceae</taxon>
        <taxon>Brassica</taxon>
    </lineage>
</organism>
<name>A0ABQ7M7R4_BRACM</name>
<evidence type="ECO:0000313" key="1">
    <source>
        <dbReference type="EMBL" id="KAG5393940.1"/>
    </source>
</evidence>
<reference evidence="1 2" key="1">
    <citation type="submission" date="2021-03" db="EMBL/GenBank/DDBJ databases">
        <authorList>
            <person name="King G.J."/>
            <person name="Bancroft I."/>
            <person name="Baten A."/>
            <person name="Bloomfield J."/>
            <person name="Borpatragohain P."/>
            <person name="He Z."/>
            <person name="Irish N."/>
            <person name="Irwin J."/>
            <person name="Liu K."/>
            <person name="Mauleon R.P."/>
            <person name="Moore J."/>
            <person name="Morris R."/>
            <person name="Ostergaard L."/>
            <person name="Wang B."/>
            <person name="Wells R."/>
        </authorList>
    </citation>
    <scope>NUCLEOTIDE SEQUENCE [LARGE SCALE GENOMIC DNA]</scope>
    <source>
        <strain evidence="1">R-o-18</strain>
        <tissue evidence="1">Leaf</tissue>
    </source>
</reference>
<evidence type="ECO:0008006" key="3">
    <source>
        <dbReference type="Google" id="ProtNLM"/>
    </source>
</evidence>
<dbReference type="Proteomes" id="UP000823674">
    <property type="component" value="Chromosome A06"/>
</dbReference>
<gene>
    <name evidence="1" type="primary">A06p029400.1_BraROA</name>
    <name evidence="1" type="ORF">IGI04_023903</name>
</gene>
<comment type="caution">
    <text evidence="1">The sequence shown here is derived from an EMBL/GenBank/DDBJ whole genome shotgun (WGS) entry which is preliminary data.</text>
</comment>
<keyword evidence="2" id="KW-1185">Reference proteome</keyword>
<proteinExistence type="predicted"/>
<accession>A0ABQ7M7R4</accession>